<dbReference type="InterPro" id="IPR002155">
    <property type="entry name" value="Thiolase"/>
</dbReference>
<dbReference type="PIRSF" id="PIRSF000429">
    <property type="entry name" value="Ac-CoA_Ac_transf"/>
    <property type="match status" value="1"/>
</dbReference>
<dbReference type="Pfam" id="PF00108">
    <property type="entry name" value="Thiolase_N"/>
    <property type="match status" value="1"/>
</dbReference>
<dbReference type="EMBL" id="CP007142">
    <property type="protein sequence ID" value="AJQ93180.1"/>
    <property type="molecule type" value="Genomic_DNA"/>
</dbReference>
<dbReference type="EC" id="2.3.1.9" evidence="7"/>
<sequence>MQPSSASNQAVIIAARRTPIVRAHGLFKRIDVCGLLTPLIHQLLADSAMPASEIDDVIIGNATASSGNIARLAALSAGLPITVPGVTVDRQCGSGLEAIIQACRQVQAGAGDVYLAGGVESISTAPWRMERPQSADAQPRFFSRARFAPDSIGDPDMGVAAENVARHCGVTRDRQDALALQSHQRAVAAQQQGLFAGELVAINTSSGVINTDEGPRASLSKALLARMKPVFDSTGTVTAGNCCQHNDGAALVLVVSAKRAQKMGLPVAMKFCDATAAGVDPNLLGLGPVPATRKLLRRNPHISLPEIDLIEFNEAFAAQVLGALYSLGIPAEKINREGGAIALGHPYGASGAVLVTRLFSQMQRNDSPGQHGLATLGIGGGLGLSALFEYTSLDIHA</sequence>
<dbReference type="InterPro" id="IPR050215">
    <property type="entry name" value="Thiolase-like_sf_Thiolase"/>
</dbReference>
<evidence type="ECO:0000259" key="5">
    <source>
        <dbReference type="Pfam" id="PF00108"/>
    </source>
</evidence>
<evidence type="ECO:0000256" key="2">
    <source>
        <dbReference type="ARBA" id="ARBA00022679"/>
    </source>
</evidence>
<dbReference type="NCBIfam" id="TIGR01930">
    <property type="entry name" value="AcCoA-C-Actrans"/>
    <property type="match status" value="1"/>
</dbReference>
<dbReference type="KEGG" id="gsn:YC6258_01132"/>
<evidence type="ECO:0000256" key="4">
    <source>
        <dbReference type="RuleBase" id="RU003557"/>
    </source>
</evidence>
<evidence type="ECO:0000313" key="7">
    <source>
        <dbReference type="EMBL" id="AJQ93180.1"/>
    </source>
</evidence>
<dbReference type="GO" id="GO:0010124">
    <property type="term" value="P:phenylacetate catabolic process"/>
    <property type="evidence" value="ECO:0007669"/>
    <property type="project" value="TreeGrafter"/>
</dbReference>
<dbReference type="GO" id="GO:0003985">
    <property type="term" value="F:acetyl-CoA C-acetyltransferase activity"/>
    <property type="evidence" value="ECO:0007669"/>
    <property type="project" value="UniProtKB-EC"/>
</dbReference>
<evidence type="ECO:0000256" key="1">
    <source>
        <dbReference type="ARBA" id="ARBA00010982"/>
    </source>
</evidence>
<dbReference type="SUPFAM" id="SSF53901">
    <property type="entry name" value="Thiolase-like"/>
    <property type="match status" value="2"/>
</dbReference>
<keyword evidence="3 4" id="KW-0012">Acyltransferase</keyword>
<dbReference type="InterPro" id="IPR020616">
    <property type="entry name" value="Thiolase_N"/>
</dbReference>
<organism evidence="7 8">
    <name type="scientific">Gynuella sunshinyii YC6258</name>
    <dbReference type="NCBI Taxonomy" id="1445510"/>
    <lineage>
        <taxon>Bacteria</taxon>
        <taxon>Pseudomonadati</taxon>
        <taxon>Pseudomonadota</taxon>
        <taxon>Gammaproteobacteria</taxon>
        <taxon>Oceanospirillales</taxon>
        <taxon>Saccharospirillaceae</taxon>
        <taxon>Gynuella</taxon>
    </lineage>
</organism>
<feature type="domain" description="Thiolase C-terminal" evidence="6">
    <location>
        <begin position="270"/>
        <end position="389"/>
    </location>
</feature>
<dbReference type="PROSITE" id="PS00737">
    <property type="entry name" value="THIOLASE_2"/>
    <property type="match status" value="1"/>
</dbReference>
<dbReference type="InterPro" id="IPR020613">
    <property type="entry name" value="Thiolase_CS"/>
</dbReference>
<comment type="similarity">
    <text evidence="1 4">Belongs to the thiolase-like superfamily. Thiolase family.</text>
</comment>
<protein>
    <submittedName>
        <fullName evidence="7">Acetyl-CoA acetyltransferase</fullName>
        <ecNumber evidence="7">2.3.1.16</ecNumber>
        <ecNumber evidence="7">2.3.1.9</ecNumber>
    </submittedName>
</protein>
<dbReference type="EC" id="2.3.1.16" evidence="7"/>
<dbReference type="Proteomes" id="UP000032266">
    <property type="component" value="Chromosome"/>
</dbReference>
<dbReference type="Pfam" id="PF02803">
    <property type="entry name" value="Thiolase_C"/>
    <property type="match status" value="1"/>
</dbReference>
<feature type="domain" description="Thiolase N-terminal" evidence="5">
    <location>
        <begin position="11"/>
        <end position="257"/>
    </location>
</feature>
<keyword evidence="2 4" id="KW-0808">Transferase</keyword>
<name>A0A0C5V0Y4_9GAMM</name>
<dbReference type="InterPro" id="IPR016039">
    <property type="entry name" value="Thiolase-like"/>
</dbReference>
<dbReference type="GO" id="GO:0005737">
    <property type="term" value="C:cytoplasm"/>
    <property type="evidence" value="ECO:0007669"/>
    <property type="project" value="UniProtKB-ARBA"/>
</dbReference>
<dbReference type="HOGENOM" id="CLU_031026_2_1_6"/>
<dbReference type="CDD" id="cd00751">
    <property type="entry name" value="thiolase"/>
    <property type="match status" value="1"/>
</dbReference>
<dbReference type="OrthoDB" id="9764638at2"/>
<proteinExistence type="inferred from homology"/>
<dbReference type="PATRIC" id="fig|1445510.3.peg.1105"/>
<dbReference type="STRING" id="1445510.YC6258_01132"/>
<gene>
    <name evidence="7" type="ORF">YC6258_01132</name>
</gene>
<reference evidence="7 8" key="1">
    <citation type="submission" date="2014-01" db="EMBL/GenBank/DDBJ databases">
        <title>Full genme sequencing of cellulolytic bacterium Gynuella sunshinyii YC6258T gen. nov., sp. nov.</title>
        <authorList>
            <person name="Khan H."/>
            <person name="Chung E.J."/>
            <person name="Chung Y.R."/>
        </authorList>
    </citation>
    <scope>NUCLEOTIDE SEQUENCE [LARGE SCALE GENOMIC DNA]</scope>
    <source>
        <strain evidence="7 8">YC6258</strain>
    </source>
</reference>
<dbReference type="AlphaFoldDB" id="A0A0C5V0Y4"/>
<dbReference type="Gene3D" id="3.40.47.10">
    <property type="match status" value="1"/>
</dbReference>
<dbReference type="GO" id="GO:0006635">
    <property type="term" value="P:fatty acid beta-oxidation"/>
    <property type="evidence" value="ECO:0007669"/>
    <property type="project" value="TreeGrafter"/>
</dbReference>
<evidence type="ECO:0000256" key="3">
    <source>
        <dbReference type="ARBA" id="ARBA00023315"/>
    </source>
</evidence>
<dbReference type="InterPro" id="IPR020617">
    <property type="entry name" value="Thiolase_C"/>
</dbReference>
<dbReference type="PANTHER" id="PTHR43853:SF3">
    <property type="entry name" value="ACETYL-COA C-ACETYLTRANSFERASE YHFS-RELATED"/>
    <property type="match status" value="1"/>
</dbReference>
<evidence type="ECO:0000313" key="8">
    <source>
        <dbReference type="Proteomes" id="UP000032266"/>
    </source>
</evidence>
<keyword evidence="8" id="KW-1185">Reference proteome</keyword>
<accession>A0A0C5V0Y4</accession>
<dbReference type="RefSeq" id="WP_044616060.1">
    <property type="nucleotide sequence ID" value="NZ_CP007142.1"/>
</dbReference>
<dbReference type="PANTHER" id="PTHR43853">
    <property type="entry name" value="3-KETOACYL-COA THIOLASE, PEROXISOMAL"/>
    <property type="match status" value="1"/>
</dbReference>
<evidence type="ECO:0000259" key="6">
    <source>
        <dbReference type="Pfam" id="PF02803"/>
    </source>
</evidence>